<comment type="caution">
    <text evidence="1">The sequence shown here is derived from an EMBL/GenBank/DDBJ whole genome shotgun (WGS) entry which is preliminary data.</text>
</comment>
<evidence type="ECO:0000313" key="1">
    <source>
        <dbReference type="EMBL" id="KAF9485860.1"/>
    </source>
</evidence>
<dbReference type="AlphaFoldDB" id="A0A9P6D7J1"/>
<dbReference type="EMBL" id="MU155133">
    <property type="protein sequence ID" value="KAF9485860.1"/>
    <property type="molecule type" value="Genomic_DNA"/>
</dbReference>
<protein>
    <submittedName>
        <fullName evidence="1">Uncharacterized protein</fullName>
    </submittedName>
</protein>
<accession>A0A9P6D7J1</accession>
<dbReference type="Proteomes" id="UP000807469">
    <property type="component" value="Unassembled WGS sequence"/>
</dbReference>
<proteinExistence type="predicted"/>
<dbReference type="OrthoDB" id="3030584at2759"/>
<reference evidence="1" key="1">
    <citation type="submission" date="2020-11" db="EMBL/GenBank/DDBJ databases">
        <authorList>
            <consortium name="DOE Joint Genome Institute"/>
            <person name="Ahrendt S."/>
            <person name="Riley R."/>
            <person name="Andreopoulos W."/>
            <person name="Labutti K."/>
            <person name="Pangilinan J."/>
            <person name="Ruiz-Duenas F.J."/>
            <person name="Barrasa J.M."/>
            <person name="Sanchez-Garcia M."/>
            <person name="Camarero S."/>
            <person name="Miyauchi S."/>
            <person name="Serrano A."/>
            <person name="Linde D."/>
            <person name="Babiker R."/>
            <person name="Drula E."/>
            <person name="Ayuso-Fernandez I."/>
            <person name="Pacheco R."/>
            <person name="Padilla G."/>
            <person name="Ferreira P."/>
            <person name="Barriuso J."/>
            <person name="Kellner H."/>
            <person name="Castanera R."/>
            <person name="Alfaro M."/>
            <person name="Ramirez L."/>
            <person name="Pisabarro A.G."/>
            <person name="Kuo A."/>
            <person name="Tritt A."/>
            <person name="Lipzen A."/>
            <person name="He G."/>
            <person name="Yan M."/>
            <person name="Ng V."/>
            <person name="Cullen D."/>
            <person name="Martin F."/>
            <person name="Rosso M.-N."/>
            <person name="Henrissat B."/>
            <person name="Hibbett D."/>
            <person name="Martinez A.T."/>
            <person name="Grigoriev I.V."/>
        </authorList>
    </citation>
    <scope>NUCLEOTIDE SEQUENCE</scope>
    <source>
        <strain evidence="1">CIRM-BRFM 674</strain>
    </source>
</reference>
<organism evidence="1 2">
    <name type="scientific">Pholiota conissans</name>
    <dbReference type="NCBI Taxonomy" id="109636"/>
    <lineage>
        <taxon>Eukaryota</taxon>
        <taxon>Fungi</taxon>
        <taxon>Dikarya</taxon>
        <taxon>Basidiomycota</taxon>
        <taxon>Agaricomycotina</taxon>
        <taxon>Agaricomycetes</taxon>
        <taxon>Agaricomycetidae</taxon>
        <taxon>Agaricales</taxon>
        <taxon>Agaricineae</taxon>
        <taxon>Strophariaceae</taxon>
        <taxon>Pholiota</taxon>
    </lineage>
</organism>
<keyword evidence="2" id="KW-1185">Reference proteome</keyword>
<name>A0A9P6D7J1_9AGAR</name>
<sequence length="94" mass="10998">MASGLERYVSDNALRLFGLADRIYSLRSMAPVYQTLQTPTISFQNYFRRCHGNINTNPRQKAHGNKPRRMRKHCGHRNSVFSWRTKANETILPF</sequence>
<evidence type="ECO:0000313" key="2">
    <source>
        <dbReference type="Proteomes" id="UP000807469"/>
    </source>
</evidence>
<gene>
    <name evidence="1" type="ORF">BDN70DRAFT_462375</name>
</gene>